<dbReference type="RefSeq" id="WP_164460195.1">
    <property type="nucleotide sequence ID" value="NZ_JAAIFS010000007.1"/>
</dbReference>
<sequence length="520" mass="53390">MLRLGIDVGGTNTDAVLIDGDRVLGAVKASTTADVTGGIVTALGDLRQATGFDPAAVQAVMIGTTHFINALVEGERLAQTAAIRFGLPATRALPPLVDWPDRLVTAIGGHSHLCHGGHEYDGSPIADFDEAEFRAVLDRAVAAGATSFALSSVFSPVNAEFETRAAEIIAEQLPGAPVSLSHEIGRMGLLGRENATVVNAALRGLADQVATGLLRTVAEAGINAPVFLSQNDGTLMDVDYARRYPVATFASGPTNSMRGAAFLSRLPSCAVVDIGGTTSDVGILQQGFPREASTDVNVAGVQTNFRMPDVLSIGIGGGSHVVHQASGTAVGPASVGYRLAQEALVFGGTRLTATDVAVAGGRAEVGDASLVAHLDKSVVDAALRVVDDRLAEVVDRMRASAEPVPVVAVGGGSILVPEDLAGASRVVRPDHFAVANAIGAAIAQVGGEVDRVYSVVPQQRDTVLDEARQEAVDRAVAAGARPGSVEIVDIEEVPLAYLPGNATRIRVKAVGELSLGGPRA</sequence>
<dbReference type="AlphaFoldDB" id="A0A6B3QR90"/>
<dbReference type="InterPro" id="IPR043129">
    <property type="entry name" value="ATPase_NBD"/>
</dbReference>
<dbReference type="EMBL" id="JAAIFS010000007">
    <property type="protein sequence ID" value="NEV90613.1"/>
    <property type="molecule type" value="Genomic_DNA"/>
</dbReference>
<gene>
    <name evidence="3" type="ORF">GUR47_28710</name>
</gene>
<feature type="domain" description="Hydantoinase A/oxoprolinase" evidence="1">
    <location>
        <begin position="192"/>
        <end position="362"/>
    </location>
</feature>
<dbReference type="InterPro" id="IPR008040">
    <property type="entry name" value="Hydant_A_N"/>
</dbReference>
<evidence type="ECO:0000259" key="1">
    <source>
        <dbReference type="Pfam" id="PF01968"/>
    </source>
</evidence>
<accession>A0A6B3QR90</accession>
<dbReference type="GO" id="GO:0016787">
    <property type="term" value="F:hydrolase activity"/>
    <property type="evidence" value="ECO:0007669"/>
    <property type="project" value="InterPro"/>
</dbReference>
<dbReference type="Pfam" id="PF05378">
    <property type="entry name" value="Hydant_A_N"/>
    <property type="match status" value="1"/>
</dbReference>
<protein>
    <submittedName>
        <fullName evidence="3">Hydantoinase/oxoprolinase family protein</fullName>
    </submittedName>
</protein>
<evidence type="ECO:0000313" key="3">
    <source>
        <dbReference type="EMBL" id="NEV90613.1"/>
    </source>
</evidence>
<dbReference type="InterPro" id="IPR002821">
    <property type="entry name" value="Hydantoinase_A"/>
</dbReference>
<organism evidence="3">
    <name type="scientific">Streptomyces tendae</name>
    <dbReference type="NCBI Taxonomy" id="1932"/>
    <lineage>
        <taxon>Bacteria</taxon>
        <taxon>Bacillati</taxon>
        <taxon>Actinomycetota</taxon>
        <taxon>Actinomycetes</taxon>
        <taxon>Kitasatosporales</taxon>
        <taxon>Streptomycetaceae</taxon>
        <taxon>Streptomyces</taxon>
    </lineage>
</organism>
<dbReference type="InterPro" id="IPR045079">
    <property type="entry name" value="Oxoprolinase-like"/>
</dbReference>
<proteinExistence type="predicted"/>
<dbReference type="PANTHER" id="PTHR11365">
    <property type="entry name" value="5-OXOPROLINASE RELATED"/>
    <property type="match status" value="1"/>
</dbReference>
<reference evidence="3" key="1">
    <citation type="journal article" date="2020" name="Microorganisms">
        <title>Isolation, Genomic and Metabolomic Characterization of Streptomyces tendae VITAKN with Quorum Sensing Inhibitory Activity from Southern India.</title>
        <authorList>
            <person name="Ishaque N.M."/>
            <person name="Burgsdorf I."/>
            <person name="Limlingan Malit J.J."/>
            <person name="Saha S."/>
            <person name="Teta R."/>
            <person name="Ewe D."/>
            <person name="Kannabiran K."/>
            <person name="Hrouzek P."/>
            <person name="Steindler L."/>
            <person name="Costantino V."/>
            <person name="Saurav K."/>
        </authorList>
    </citation>
    <scope>NUCLEOTIDE SEQUENCE</scope>
    <source>
        <strain evidence="3">VITAKN</strain>
    </source>
</reference>
<comment type="caution">
    <text evidence="3">The sequence shown here is derived from an EMBL/GenBank/DDBJ whole genome shotgun (WGS) entry which is preliminary data.</text>
</comment>
<evidence type="ECO:0000259" key="2">
    <source>
        <dbReference type="Pfam" id="PF05378"/>
    </source>
</evidence>
<dbReference type="PANTHER" id="PTHR11365:SF10">
    <property type="entry name" value="HYDANTOINASE_OXOPROLINASE"/>
    <property type="match status" value="1"/>
</dbReference>
<dbReference type="SUPFAM" id="SSF53067">
    <property type="entry name" value="Actin-like ATPase domain"/>
    <property type="match status" value="2"/>
</dbReference>
<feature type="domain" description="Hydantoinase/oxoprolinase N-terminal" evidence="2">
    <location>
        <begin position="3"/>
        <end position="172"/>
    </location>
</feature>
<name>A0A6B3QR90_STRTE</name>
<dbReference type="Pfam" id="PF01968">
    <property type="entry name" value="Hydantoinase_A"/>
    <property type="match status" value="1"/>
</dbReference>